<dbReference type="InterPro" id="IPR005225">
    <property type="entry name" value="Small_GTP-bd"/>
</dbReference>
<evidence type="ECO:0000256" key="6">
    <source>
        <dbReference type="ARBA" id="ARBA00023134"/>
    </source>
</evidence>
<dbReference type="Pfam" id="PF01926">
    <property type="entry name" value="MMR_HSR1"/>
    <property type="match status" value="1"/>
</dbReference>
<evidence type="ECO:0000313" key="12">
    <source>
        <dbReference type="EMBL" id="AMA65220.1"/>
    </source>
</evidence>
<dbReference type="PROSITE" id="PS51713">
    <property type="entry name" value="G_ERA"/>
    <property type="match status" value="1"/>
</dbReference>
<dbReference type="CDD" id="cd22534">
    <property type="entry name" value="KH-II_Era"/>
    <property type="match status" value="1"/>
</dbReference>
<reference evidence="12 13" key="1">
    <citation type="submission" date="2016-01" db="EMBL/GenBank/DDBJ databases">
        <title>Genome sequence of Ca. Arsenophonus lipopteni, the exclusive symbiont of a blood sucking fly Lipoptena cervi (Diptera: Hippoboscidae).</title>
        <authorList>
            <person name="Novakova E."/>
            <person name="Hypsa V."/>
            <person name="Nguyen P."/>
            <person name="Husnik F."/>
            <person name="Darby A.C."/>
        </authorList>
    </citation>
    <scope>NUCLEOTIDE SEQUENCE [LARGE SCALE GENOMIC DNA]</scope>
    <source>
        <strain evidence="12 13">CB</strain>
    </source>
</reference>
<dbReference type="FunFam" id="3.40.50.300:FF:000094">
    <property type="entry name" value="GTPase Era"/>
    <property type="match status" value="1"/>
</dbReference>
<evidence type="ECO:0000256" key="5">
    <source>
        <dbReference type="ARBA" id="ARBA00022884"/>
    </source>
</evidence>
<dbReference type="SUPFAM" id="SSF52540">
    <property type="entry name" value="P-loop containing nucleoside triphosphate hydrolases"/>
    <property type="match status" value="1"/>
</dbReference>
<comment type="subunit">
    <text evidence="7">Monomer.</text>
</comment>
<evidence type="ECO:0000313" key="13">
    <source>
        <dbReference type="Proteomes" id="UP000069926"/>
    </source>
</evidence>
<dbReference type="GO" id="GO:0005829">
    <property type="term" value="C:cytosol"/>
    <property type="evidence" value="ECO:0007669"/>
    <property type="project" value="TreeGrafter"/>
</dbReference>
<dbReference type="InterPro" id="IPR009019">
    <property type="entry name" value="KH_sf_prok-type"/>
</dbReference>
<feature type="region of interest" description="G4" evidence="8">
    <location>
        <begin position="124"/>
        <end position="127"/>
    </location>
</feature>
<feature type="region of interest" description="G5" evidence="8">
    <location>
        <begin position="154"/>
        <end position="156"/>
    </location>
</feature>
<dbReference type="HAMAP" id="MF_00367">
    <property type="entry name" value="GTPase_Era"/>
    <property type="match status" value="1"/>
</dbReference>
<keyword evidence="7" id="KW-1003">Cell membrane</keyword>
<keyword evidence="3 7" id="KW-0690">Ribosome biogenesis</keyword>
<dbReference type="CDD" id="cd04163">
    <property type="entry name" value="Era"/>
    <property type="match status" value="1"/>
</dbReference>
<keyword evidence="7" id="KW-0472">Membrane</keyword>
<feature type="binding site" evidence="7">
    <location>
        <begin position="62"/>
        <end position="66"/>
    </location>
    <ligand>
        <name>GTP</name>
        <dbReference type="ChEBI" id="CHEBI:37565"/>
    </ligand>
</feature>
<evidence type="ECO:0000256" key="2">
    <source>
        <dbReference type="ARBA" id="ARBA00020484"/>
    </source>
</evidence>
<accession>A0A109Q8Z0</accession>
<feature type="domain" description="Era-type G" evidence="11">
    <location>
        <begin position="7"/>
        <end position="175"/>
    </location>
</feature>
<dbReference type="InterPro" id="IPR005662">
    <property type="entry name" value="GTPase_Era-like"/>
</dbReference>
<dbReference type="GO" id="GO:0070181">
    <property type="term" value="F:small ribosomal subunit rRNA binding"/>
    <property type="evidence" value="ECO:0007669"/>
    <property type="project" value="UniProtKB-UniRule"/>
</dbReference>
<feature type="region of interest" description="G3" evidence="8">
    <location>
        <begin position="62"/>
        <end position="65"/>
    </location>
</feature>
<dbReference type="InterPro" id="IPR004044">
    <property type="entry name" value="KH_dom_type_2"/>
</dbReference>
<dbReference type="Gene3D" id="3.40.50.300">
    <property type="entry name" value="P-loop containing nucleotide triphosphate hydrolases"/>
    <property type="match status" value="1"/>
</dbReference>
<dbReference type="InterPro" id="IPR030388">
    <property type="entry name" value="G_ERA_dom"/>
</dbReference>
<evidence type="ECO:0000256" key="3">
    <source>
        <dbReference type="ARBA" id="ARBA00022517"/>
    </source>
</evidence>
<dbReference type="GO" id="GO:0000028">
    <property type="term" value="P:ribosomal small subunit assembly"/>
    <property type="evidence" value="ECO:0007669"/>
    <property type="project" value="TreeGrafter"/>
</dbReference>
<feature type="binding site" evidence="7">
    <location>
        <begin position="15"/>
        <end position="22"/>
    </location>
    <ligand>
        <name>GTP</name>
        <dbReference type="ChEBI" id="CHEBI:37565"/>
    </ligand>
</feature>
<dbReference type="NCBIfam" id="TIGR00436">
    <property type="entry name" value="era"/>
    <property type="match status" value="1"/>
</dbReference>
<organism evidence="12 13">
    <name type="scientific">Candidatus Arsenophonus lipoptenae</name>
    <dbReference type="NCBI Taxonomy" id="634113"/>
    <lineage>
        <taxon>Bacteria</taxon>
        <taxon>Pseudomonadati</taxon>
        <taxon>Pseudomonadota</taxon>
        <taxon>Gammaproteobacteria</taxon>
        <taxon>Enterobacterales</taxon>
        <taxon>Morganellaceae</taxon>
        <taxon>Arsenophonus</taxon>
    </lineage>
</organism>
<dbReference type="GO" id="GO:0005886">
    <property type="term" value="C:plasma membrane"/>
    <property type="evidence" value="ECO:0007669"/>
    <property type="project" value="UniProtKB-SubCell"/>
</dbReference>
<dbReference type="GO" id="GO:0003924">
    <property type="term" value="F:GTPase activity"/>
    <property type="evidence" value="ECO:0007669"/>
    <property type="project" value="UniProtKB-UniRule"/>
</dbReference>
<dbReference type="SUPFAM" id="SSF54814">
    <property type="entry name" value="Prokaryotic type KH domain (KH-domain type II)"/>
    <property type="match status" value="1"/>
</dbReference>
<evidence type="ECO:0000259" key="11">
    <source>
        <dbReference type="PROSITE" id="PS51713"/>
    </source>
</evidence>
<keyword evidence="7" id="KW-0963">Cytoplasm</keyword>
<sequence>MSNQTTYCGFVVIIGKPNVGKSTLINQILGKKISITSRKPQTTRYNILGIDTKNNYQTIYIDTPGLHIKKKQIVNNLIKDSTNKLIHDLELIVFVIEGTNWTNDDERIIHVLKYISSPVLLVINKIDNVINKSILLSHINFLRKKMDFLDIIPISAKKGTYIDTFIKIIQQNMPETTHYFPEEYITNMSKIFLAKEIIREKLMRFLGDELPYLIKVEIEQFIVHKKYNYKINGIIIVIKNSQKKIVIGVKGQKIKRIGIESRIEMEKLFSAKIYLSLWVKVKKEASNNEYYLNSLDYVFNINKI</sequence>
<dbReference type="InterPro" id="IPR015946">
    <property type="entry name" value="KH_dom-like_a/b"/>
</dbReference>
<feature type="region of interest" description="G1" evidence="8">
    <location>
        <begin position="15"/>
        <end position="22"/>
    </location>
</feature>
<dbReference type="InterPro" id="IPR027417">
    <property type="entry name" value="P-loop_NTPase"/>
</dbReference>
<dbReference type="OrthoDB" id="9805918at2"/>
<dbReference type="AlphaFoldDB" id="A0A109Q8Z0"/>
<name>A0A109Q8Z0_9GAMM</name>
<dbReference type="NCBIfam" id="NF000908">
    <property type="entry name" value="PRK00089.1"/>
    <property type="match status" value="1"/>
</dbReference>
<dbReference type="GO" id="GO:0043024">
    <property type="term" value="F:ribosomal small subunit binding"/>
    <property type="evidence" value="ECO:0007669"/>
    <property type="project" value="TreeGrafter"/>
</dbReference>
<comment type="subcellular location">
    <subcellularLocation>
        <location evidence="7">Cytoplasm</location>
    </subcellularLocation>
    <subcellularLocation>
        <location evidence="7">Cell membrane</location>
        <topology evidence="7">Peripheral membrane protein</topology>
    </subcellularLocation>
</comment>
<keyword evidence="6 7" id="KW-0342">GTP-binding</keyword>
<dbReference type="Gene3D" id="3.30.300.20">
    <property type="match status" value="1"/>
</dbReference>
<comment type="function">
    <text evidence="7">An essential GTPase that binds both GDP and GTP, with rapid nucleotide exchange. Plays a role in 16S rRNA processing and 30S ribosomal subunit biogenesis and possibly also in cell cycle regulation and energy metabolism.</text>
</comment>
<proteinExistence type="inferred from homology"/>
<keyword evidence="13" id="KW-1185">Reference proteome</keyword>
<evidence type="ECO:0000256" key="8">
    <source>
        <dbReference type="PROSITE-ProRule" id="PRU01050"/>
    </source>
</evidence>
<dbReference type="NCBIfam" id="TIGR00231">
    <property type="entry name" value="small_GTP"/>
    <property type="match status" value="1"/>
</dbReference>
<evidence type="ECO:0000256" key="9">
    <source>
        <dbReference type="RuleBase" id="RU003761"/>
    </source>
</evidence>
<dbReference type="PANTHER" id="PTHR42698">
    <property type="entry name" value="GTPASE ERA"/>
    <property type="match status" value="1"/>
</dbReference>
<dbReference type="RefSeq" id="WP_066284121.1">
    <property type="nucleotide sequence ID" value="NZ_CP013920.1"/>
</dbReference>
<feature type="domain" description="KH type-2" evidence="10">
    <location>
        <begin position="206"/>
        <end position="283"/>
    </location>
</feature>
<dbReference type="Pfam" id="PF07650">
    <property type="entry name" value="KH_2"/>
    <property type="match status" value="1"/>
</dbReference>
<evidence type="ECO:0000256" key="1">
    <source>
        <dbReference type="ARBA" id="ARBA00007921"/>
    </source>
</evidence>
<keyword evidence="4 7" id="KW-0547">Nucleotide-binding</keyword>
<comment type="similarity">
    <text evidence="1 7 8 9">Belongs to the TRAFAC class TrmE-Era-EngA-EngB-Septin-like GTPase superfamily. Era GTPase family.</text>
</comment>
<dbReference type="InterPro" id="IPR006073">
    <property type="entry name" value="GTP-bd"/>
</dbReference>
<dbReference type="KEGG" id="asy:AUT07_00673"/>
<evidence type="ECO:0000259" key="10">
    <source>
        <dbReference type="PROSITE" id="PS50823"/>
    </source>
</evidence>
<dbReference type="Proteomes" id="UP000069926">
    <property type="component" value="Chromosome"/>
</dbReference>
<keyword evidence="5 7" id="KW-0694">RNA-binding</keyword>
<feature type="binding site" evidence="7">
    <location>
        <begin position="124"/>
        <end position="127"/>
    </location>
    <ligand>
        <name>GTP</name>
        <dbReference type="ChEBI" id="CHEBI:37565"/>
    </ligand>
</feature>
<dbReference type="PROSITE" id="PS50823">
    <property type="entry name" value="KH_TYPE_2"/>
    <property type="match status" value="1"/>
</dbReference>
<dbReference type="PATRIC" id="fig|634113.3.peg.633"/>
<gene>
    <name evidence="7 12" type="primary">era</name>
    <name evidence="12" type="ORF">AUT07_00673</name>
</gene>
<dbReference type="EMBL" id="CP013920">
    <property type="protein sequence ID" value="AMA65220.1"/>
    <property type="molecule type" value="Genomic_DNA"/>
</dbReference>
<dbReference type="PANTHER" id="PTHR42698:SF1">
    <property type="entry name" value="GTPASE ERA, MITOCHONDRIAL"/>
    <property type="match status" value="1"/>
</dbReference>
<evidence type="ECO:0000256" key="7">
    <source>
        <dbReference type="HAMAP-Rule" id="MF_00367"/>
    </source>
</evidence>
<feature type="region of interest" description="G2" evidence="8">
    <location>
        <begin position="41"/>
        <end position="45"/>
    </location>
</feature>
<protein>
    <recommendedName>
        <fullName evidence="2 7">GTPase Era</fullName>
    </recommendedName>
</protein>
<keyword evidence="7" id="KW-0699">rRNA-binding</keyword>
<evidence type="ECO:0000256" key="4">
    <source>
        <dbReference type="ARBA" id="ARBA00022741"/>
    </source>
</evidence>
<dbReference type="GO" id="GO:0005525">
    <property type="term" value="F:GTP binding"/>
    <property type="evidence" value="ECO:0007669"/>
    <property type="project" value="UniProtKB-UniRule"/>
</dbReference>
<dbReference type="STRING" id="634113.AUT07_00673"/>